<comment type="caution">
    <text evidence="5">The sequence shown here is derived from an EMBL/GenBank/DDBJ whole genome shotgun (WGS) entry which is preliminary data.</text>
</comment>
<dbReference type="Gene3D" id="1.20.1270.370">
    <property type="match status" value="1"/>
</dbReference>
<evidence type="ECO:0000313" key="5">
    <source>
        <dbReference type="EMBL" id="MBI2679050.1"/>
    </source>
</evidence>
<evidence type="ECO:0000256" key="1">
    <source>
        <dbReference type="ARBA" id="ARBA00005806"/>
    </source>
</evidence>
<sequence>MLASDIERTFDRYRDLLEDLSFPEVRRWKEADPRRKAVGFFPVYAPVEIIHAAGMLPVGLAGAGDRLDIQHADARFGSFICSIIKTTLELGMTGHLEPFEGLLFSSICDSARNLAFVMKRNFPQKYIDFLHLPHNPSSPASVDFLAAEYRRLIGQLERIGGDYSEEKLRAGIALFNRQRELVRELYAIRAAAPHLLRAWECYVAVRVGNVLPVEEHIALLEQVLAAAPRRDAKKRDSLRVVIEGSFCEQPPLEVIRLIEDAGCDIVEDDFTLAQRWFTEDVPAVGDPVHALAEAYVNRSVYSSVRHDFRKPRWLGLAEKIKASQADAVIFLMAKFCEPAYFDYVPFKQQVELMGLPHLALEYEEKLFTFERLRTEVETFVESLVFD</sequence>
<dbReference type="PANTHER" id="PTHR30548:SF5">
    <property type="entry name" value="SUBUNIT OF OXYGEN-SENSITIVE 2-HYDROXYISOCAPROYL-COA DEHYDRATASE"/>
    <property type="match status" value="1"/>
</dbReference>
<keyword evidence="3" id="KW-0408">Iron</keyword>
<evidence type="ECO:0000256" key="4">
    <source>
        <dbReference type="ARBA" id="ARBA00023014"/>
    </source>
</evidence>
<gene>
    <name evidence="5" type="ORF">HYX28_09740</name>
</gene>
<dbReference type="PANTHER" id="PTHR30548">
    <property type="entry name" value="2-HYDROXYGLUTARYL-COA DEHYDRATASE, D-COMPONENT-RELATED"/>
    <property type="match status" value="1"/>
</dbReference>
<dbReference type="GO" id="GO:0046872">
    <property type="term" value="F:metal ion binding"/>
    <property type="evidence" value="ECO:0007669"/>
    <property type="project" value="UniProtKB-KW"/>
</dbReference>
<evidence type="ECO:0000313" key="6">
    <source>
        <dbReference type="Proteomes" id="UP000779809"/>
    </source>
</evidence>
<dbReference type="EMBL" id="JACPNR010000011">
    <property type="protein sequence ID" value="MBI2679050.1"/>
    <property type="molecule type" value="Genomic_DNA"/>
</dbReference>
<protein>
    <submittedName>
        <fullName evidence="5">2-hydroxyacyl-CoA dehydratase</fullName>
    </submittedName>
</protein>
<dbReference type="AlphaFoldDB" id="A0A932EPQ0"/>
<reference evidence="5" key="1">
    <citation type="submission" date="2020-07" db="EMBL/GenBank/DDBJ databases">
        <title>Huge and variable diversity of episymbiotic CPR bacteria and DPANN archaea in groundwater ecosystems.</title>
        <authorList>
            <person name="He C.Y."/>
            <person name="Keren R."/>
            <person name="Whittaker M."/>
            <person name="Farag I.F."/>
            <person name="Doudna J."/>
            <person name="Cate J.H.D."/>
            <person name="Banfield J.F."/>
        </authorList>
    </citation>
    <scope>NUCLEOTIDE SEQUENCE</scope>
    <source>
        <strain evidence="5">NC_groundwater_580_Pr5_B-0.1um_64_19</strain>
    </source>
</reference>
<dbReference type="Pfam" id="PF06050">
    <property type="entry name" value="HGD-D"/>
    <property type="match status" value="1"/>
</dbReference>
<keyword evidence="2" id="KW-0479">Metal-binding</keyword>
<name>A0A932EPQ0_9BACT</name>
<proteinExistence type="inferred from homology"/>
<keyword evidence="4" id="KW-0411">Iron-sulfur</keyword>
<dbReference type="Proteomes" id="UP000779809">
    <property type="component" value="Unassembled WGS sequence"/>
</dbReference>
<evidence type="ECO:0000256" key="2">
    <source>
        <dbReference type="ARBA" id="ARBA00022723"/>
    </source>
</evidence>
<accession>A0A932EPQ0</accession>
<organism evidence="5 6">
    <name type="scientific">Candidatus Korobacter versatilis</name>
    <dbReference type="NCBI Taxonomy" id="658062"/>
    <lineage>
        <taxon>Bacteria</taxon>
        <taxon>Pseudomonadati</taxon>
        <taxon>Acidobacteriota</taxon>
        <taxon>Terriglobia</taxon>
        <taxon>Terriglobales</taxon>
        <taxon>Candidatus Korobacteraceae</taxon>
        <taxon>Candidatus Korobacter</taxon>
    </lineage>
</organism>
<dbReference type="InterPro" id="IPR010327">
    <property type="entry name" value="FldB/FldC_alpha/beta"/>
</dbReference>
<comment type="similarity">
    <text evidence="1">Belongs to the FldB/FldC dehydratase alpha/beta subunit family.</text>
</comment>
<dbReference type="GO" id="GO:0051536">
    <property type="term" value="F:iron-sulfur cluster binding"/>
    <property type="evidence" value="ECO:0007669"/>
    <property type="project" value="UniProtKB-KW"/>
</dbReference>
<evidence type="ECO:0000256" key="3">
    <source>
        <dbReference type="ARBA" id="ARBA00023004"/>
    </source>
</evidence>
<dbReference type="Gene3D" id="3.40.50.11890">
    <property type="match status" value="1"/>
</dbReference>
<dbReference type="Gene3D" id="3.40.50.11900">
    <property type="match status" value="1"/>
</dbReference>